<protein>
    <recommendedName>
        <fullName evidence="1">Xylose isomerase-like TIM barrel domain-containing protein</fullName>
    </recommendedName>
</protein>
<feature type="domain" description="Xylose isomerase-like TIM barrel" evidence="1">
    <location>
        <begin position="69"/>
        <end position="232"/>
    </location>
</feature>
<dbReference type="InterPro" id="IPR036237">
    <property type="entry name" value="Xyl_isomerase-like_sf"/>
</dbReference>
<organism evidence="2 3">
    <name type="scientific">Dictyobacter formicarum</name>
    <dbReference type="NCBI Taxonomy" id="2778368"/>
    <lineage>
        <taxon>Bacteria</taxon>
        <taxon>Bacillati</taxon>
        <taxon>Chloroflexota</taxon>
        <taxon>Ktedonobacteria</taxon>
        <taxon>Ktedonobacterales</taxon>
        <taxon>Dictyobacteraceae</taxon>
        <taxon>Dictyobacter</taxon>
    </lineage>
</organism>
<evidence type="ECO:0000259" key="1">
    <source>
        <dbReference type="Pfam" id="PF01261"/>
    </source>
</evidence>
<comment type="caution">
    <text evidence="2">The sequence shown here is derived from an EMBL/GenBank/DDBJ whole genome shotgun (WGS) entry which is preliminary data.</text>
</comment>
<dbReference type="InterPro" id="IPR050312">
    <property type="entry name" value="IolE/XylAMocC-like"/>
</dbReference>
<dbReference type="SUPFAM" id="SSF51658">
    <property type="entry name" value="Xylose isomerase-like"/>
    <property type="match status" value="1"/>
</dbReference>
<reference evidence="2 3" key="1">
    <citation type="journal article" date="2021" name="Int. J. Syst. Evol. Microbiol.">
        <title>Reticulibacter mediterranei gen. nov., sp. nov., within the new family Reticulibacteraceae fam. nov., and Ktedonospora formicarum gen. nov., sp. nov., Ktedonobacter robiniae sp. nov., Dictyobacter formicarum sp. nov. and Dictyobacter arantiisoli sp. nov., belonging to the class Ktedonobacteria.</title>
        <authorList>
            <person name="Yabe S."/>
            <person name="Zheng Y."/>
            <person name="Wang C.M."/>
            <person name="Sakai Y."/>
            <person name="Abe K."/>
            <person name="Yokota A."/>
            <person name="Donadio S."/>
            <person name="Cavaletti L."/>
            <person name="Monciardini P."/>
        </authorList>
    </citation>
    <scope>NUCLEOTIDE SEQUENCE [LARGE SCALE GENOMIC DNA]</scope>
    <source>
        <strain evidence="2 3">SOSP1-9</strain>
    </source>
</reference>
<dbReference type="RefSeq" id="WP_201364673.1">
    <property type="nucleotide sequence ID" value="NZ_BNJJ01000015.1"/>
</dbReference>
<dbReference type="PANTHER" id="PTHR12110">
    <property type="entry name" value="HYDROXYPYRUVATE ISOMERASE"/>
    <property type="match status" value="1"/>
</dbReference>
<dbReference type="InterPro" id="IPR013022">
    <property type="entry name" value="Xyl_isomerase-like_TIM-brl"/>
</dbReference>
<evidence type="ECO:0000313" key="3">
    <source>
        <dbReference type="Proteomes" id="UP000635565"/>
    </source>
</evidence>
<sequence>MKMAFSKPTTDATEQQLLFSHFRSAGYNGLQLKAGQYREYIAQPERFLDQWGDDASALASGLITGGLLDEAGIADLRALFTFAQSVGSERIVFCHAQPREGLSHADIQGYAHILSDLGKEAQQHGVVLSLHHHYNQPVMYRQDFAVFFDAVSDQSVKLTIDTAHLVKSGIDDIGGVIREYRAVLDNMHIKDIARNEFKVLGKGTIDFAPVFAALHDIGYQGWLCADEESGDDLTGAMETCARFLTKNCSESPAFRRGDE</sequence>
<dbReference type="PANTHER" id="PTHR12110:SF41">
    <property type="entry name" value="INOSOSE DEHYDRATASE"/>
    <property type="match status" value="1"/>
</dbReference>
<name>A0ABQ3VMS1_9CHLR</name>
<evidence type="ECO:0000313" key="2">
    <source>
        <dbReference type="EMBL" id="GHO87090.1"/>
    </source>
</evidence>
<dbReference type="Proteomes" id="UP000635565">
    <property type="component" value="Unassembled WGS sequence"/>
</dbReference>
<dbReference type="EMBL" id="BNJJ01000015">
    <property type="protein sequence ID" value="GHO87090.1"/>
    <property type="molecule type" value="Genomic_DNA"/>
</dbReference>
<keyword evidence="3" id="KW-1185">Reference proteome</keyword>
<dbReference type="Pfam" id="PF01261">
    <property type="entry name" value="AP_endonuc_2"/>
    <property type="match status" value="1"/>
</dbReference>
<gene>
    <name evidence="2" type="ORF">KSZ_50960</name>
</gene>
<accession>A0ABQ3VMS1</accession>
<dbReference type="Gene3D" id="3.20.20.150">
    <property type="entry name" value="Divalent-metal-dependent TIM barrel enzymes"/>
    <property type="match status" value="1"/>
</dbReference>
<proteinExistence type="predicted"/>